<dbReference type="Gene3D" id="3.30.750.24">
    <property type="entry name" value="STAS domain"/>
    <property type="match status" value="1"/>
</dbReference>
<dbReference type="EMBL" id="CP032819">
    <property type="protein sequence ID" value="AZS31354.1"/>
    <property type="molecule type" value="Genomic_DNA"/>
</dbReference>
<dbReference type="SUPFAM" id="SSF52091">
    <property type="entry name" value="SpoIIaa-like"/>
    <property type="match status" value="1"/>
</dbReference>
<evidence type="ECO:0000313" key="2">
    <source>
        <dbReference type="EMBL" id="AZS31354.1"/>
    </source>
</evidence>
<gene>
    <name evidence="2" type="ORF">D8S85_18570</name>
</gene>
<dbReference type="Pfam" id="PF01740">
    <property type="entry name" value="STAS"/>
    <property type="match status" value="1"/>
</dbReference>
<dbReference type="RefSeq" id="WP_106481913.1">
    <property type="nucleotide sequence ID" value="NZ_CP032819.1"/>
</dbReference>
<proteinExistence type="predicted"/>
<name>A0A3S9VXT8_9BACT</name>
<dbReference type="PANTHER" id="PTHR33495:SF2">
    <property type="entry name" value="ANTI-SIGMA FACTOR ANTAGONIST TM_1081-RELATED"/>
    <property type="match status" value="1"/>
</dbReference>
<dbReference type="GO" id="GO:0043856">
    <property type="term" value="F:anti-sigma factor antagonist activity"/>
    <property type="evidence" value="ECO:0007669"/>
    <property type="project" value="TreeGrafter"/>
</dbReference>
<evidence type="ECO:0000259" key="1">
    <source>
        <dbReference type="PROSITE" id="PS50801"/>
    </source>
</evidence>
<dbReference type="PANTHER" id="PTHR33495">
    <property type="entry name" value="ANTI-SIGMA FACTOR ANTAGONIST TM_1081-RELATED-RELATED"/>
    <property type="match status" value="1"/>
</dbReference>
<organism evidence="2 3">
    <name type="scientific">Butyricimonas faecalis</name>
    <dbReference type="NCBI Taxonomy" id="2093856"/>
    <lineage>
        <taxon>Bacteria</taxon>
        <taxon>Pseudomonadati</taxon>
        <taxon>Bacteroidota</taxon>
        <taxon>Bacteroidia</taxon>
        <taxon>Bacteroidales</taxon>
        <taxon>Odoribacteraceae</taxon>
        <taxon>Butyricimonas</taxon>
    </lineage>
</organism>
<dbReference type="InterPro" id="IPR036513">
    <property type="entry name" value="STAS_dom_sf"/>
</dbReference>
<dbReference type="Proteomes" id="UP000270673">
    <property type="component" value="Chromosome"/>
</dbReference>
<dbReference type="KEGG" id="buy:D8S85_18570"/>
<dbReference type="InterPro" id="IPR002645">
    <property type="entry name" value="STAS_dom"/>
</dbReference>
<protein>
    <submittedName>
        <fullName evidence="2">Anti-sigma factor antagonist</fullName>
    </submittedName>
</protein>
<dbReference type="CDD" id="cd07043">
    <property type="entry name" value="STAS_anti-anti-sigma_factors"/>
    <property type="match status" value="1"/>
</dbReference>
<dbReference type="PROSITE" id="PS50801">
    <property type="entry name" value="STAS"/>
    <property type="match status" value="1"/>
</dbReference>
<accession>A0A3S9VXT8</accession>
<sequence>MILQVTEQNGITIVEFINMTRFTLASADEVKTELRPLLNNKDCRMLFDFHDIEFVDSSAIGCIIALFKTAKSVGSNLKLCNLTPEVLKIFELLHLQVIFDITGTRESCMADYVK</sequence>
<reference evidence="2 3" key="1">
    <citation type="submission" date="2018-10" db="EMBL/GenBank/DDBJ databases">
        <title>Butyricimonas faecalis sp. nov., isolated from human faeces and emended description of the genus Butyricimonas.</title>
        <authorList>
            <person name="Le Roy T."/>
            <person name="Van der Smissen P."/>
            <person name="Paquot A."/>
            <person name="Delzenne N."/>
            <person name="Muccioli G."/>
            <person name="Collet J.-F."/>
            <person name="Cani P.D."/>
        </authorList>
    </citation>
    <scope>NUCLEOTIDE SEQUENCE [LARGE SCALE GENOMIC DNA]</scope>
    <source>
        <strain evidence="2 3">H184</strain>
    </source>
</reference>
<feature type="domain" description="STAS" evidence="1">
    <location>
        <begin position="22"/>
        <end position="114"/>
    </location>
</feature>
<evidence type="ECO:0000313" key="3">
    <source>
        <dbReference type="Proteomes" id="UP000270673"/>
    </source>
</evidence>
<dbReference type="OrthoDB" id="962463at2"/>
<dbReference type="AlphaFoldDB" id="A0A3S9VXT8"/>
<keyword evidence="3" id="KW-1185">Reference proteome</keyword>